<comment type="caution">
    <text evidence="1">The sequence shown here is derived from an EMBL/GenBank/DDBJ whole genome shotgun (WGS) entry which is preliminary data.</text>
</comment>
<proteinExistence type="predicted"/>
<dbReference type="CDD" id="cd19757">
    <property type="entry name" value="Bbox1"/>
    <property type="match status" value="1"/>
</dbReference>
<dbReference type="OrthoDB" id="168282at2759"/>
<dbReference type="EMBL" id="JNBS01002216">
    <property type="protein sequence ID" value="OQR93978.1"/>
    <property type="molecule type" value="Genomic_DNA"/>
</dbReference>
<evidence type="ECO:0000313" key="2">
    <source>
        <dbReference type="Proteomes" id="UP000243217"/>
    </source>
</evidence>
<sequence>MKTQDQAAALIQARWKGRTYRKKFHVYVGAITRLQALQRGRYVRANFAKYRDFVNQQTTFEKESKQRRERIWQHQQQLLYMESISPEQYEKLINLKRKRAAKVIQLRWKEYRVYSKQSMDHESTDEEDDDLVWQNLSNASSTLNTPDIHENKIEPERFLEVKTNLHQKIRQKMQDIAKKSPWKHELPTNATKEDKLQVRRIAFERLQSERKKIGAKLNHHRKEFRGNVGDRELEKQASVGRCEGLIQALLQPLPLESVLPVAPSLNDYDAALSKFSLPKSKKRRNEAMNTHQNIMKSLQTNHPWEMPVAGKIHDMRLTSHTWPWSGSDRVWSWPKEFHCDLPPPQSDTSDSDAISIFLQSQSSDAEELPWLQFSQKYYNDNEIPPCSVANPRLYSYPKRELSNTPDGLKDSFGDEFASAVHAETKDVVTQVSVQMQFNTQMRLKASQAATKPGETSANTIDYALLRRNNMASRIQAHYRGHCGRKVAKEMRAIYFVNVHGRAIRRGLCEECGDERAVLECKECTESTHFCPQCWVQVHSTRRRKTHVPLPMVLAPN</sequence>
<gene>
    <name evidence="1" type="ORF">THRCLA_08289</name>
</gene>
<dbReference type="Proteomes" id="UP000243217">
    <property type="component" value="Unassembled WGS sequence"/>
</dbReference>
<reference evidence="1 2" key="1">
    <citation type="journal article" date="2014" name="Genome Biol. Evol.">
        <title>The secreted proteins of Achlya hypogyna and Thraustotheca clavata identify the ancestral oomycete secretome and reveal gene acquisitions by horizontal gene transfer.</title>
        <authorList>
            <person name="Misner I."/>
            <person name="Blouin N."/>
            <person name="Leonard G."/>
            <person name="Richards T.A."/>
            <person name="Lane C.E."/>
        </authorList>
    </citation>
    <scope>NUCLEOTIDE SEQUENCE [LARGE SCALE GENOMIC DNA]</scope>
    <source>
        <strain evidence="1 2">ATCC 34112</strain>
    </source>
</reference>
<organism evidence="1 2">
    <name type="scientific">Thraustotheca clavata</name>
    <dbReference type="NCBI Taxonomy" id="74557"/>
    <lineage>
        <taxon>Eukaryota</taxon>
        <taxon>Sar</taxon>
        <taxon>Stramenopiles</taxon>
        <taxon>Oomycota</taxon>
        <taxon>Saprolegniomycetes</taxon>
        <taxon>Saprolegniales</taxon>
        <taxon>Achlyaceae</taxon>
        <taxon>Thraustotheca</taxon>
    </lineage>
</organism>
<feature type="non-terminal residue" evidence="1">
    <location>
        <position position="556"/>
    </location>
</feature>
<name>A0A1V9Z7K2_9STRA</name>
<dbReference type="SMART" id="SM00015">
    <property type="entry name" value="IQ"/>
    <property type="match status" value="2"/>
</dbReference>
<dbReference type="PROSITE" id="PS50096">
    <property type="entry name" value="IQ"/>
    <property type="match status" value="3"/>
</dbReference>
<keyword evidence="2" id="KW-1185">Reference proteome</keyword>
<evidence type="ECO:0000313" key="1">
    <source>
        <dbReference type="EMBL" id="OQR93978.1"/>
    </source>
</evidence>
<dbReference type="STRING" id="74557.A0A1V9Z7K2"/>
<dbReference type="InterPro" id="IPR000048">
    <property type="entry name" value="IQ_motif_EF-hand-BS"/>
</dbReference>
<accession>A0A1V9Z7K2</accession>
<dbReference type="Gene3D" id="4.10.640.40">
    <property type="entry name" value="Cytoplasmic polyadenylation element-binding protein, ZZ domain"/>
    <property type="match status" value="1"/>
</dbReference>
<dbReference type="AlphaFoldDB" id="A0A1V9Z7K2"/>
<protein>
    <submittedName>
        <fullName evidence="1">Uncharacterized protein</fullName>
    </submittedName>
</protein>
<dbReference type="InterPro" id="IPR038446">
    <property type="entry name" value="CEBP_ZZ_sf"/>
</dbReference>